<feature type="region of interest" description="Disordered" evidence="2">
    <location>
        <begin position="18"/>
        <end position="70"/>
    </location>
</feature>
<keyword evidence="1" id="KW-0472">Membrane</keyword>
<dbReference type="Gene3D" id="3.30.1330.60">
    <property type="entry name" value="OmpA-like domain"/>
    <property type="match status" value="1"/>
</dbReference>
<name>A0ABY2QI06_9SPHN</name>
<dbReference type="PROSITE" id="PS51123">
    <property type="entry name" value="OMPA_2"/>
    <property type="match status" value="1"/>
</dbReference>
<dbReference type="CDD" id="cd07185">
    <property type="entry name" value="OmpA_C-like"/>
    <property type="match status" value="1"/>
</dbReference>
<reference evidence="4 5" key="1">
    <citation type="submission" date="2019-04" db="EMBL/GenBank/DDBJ databases">
        <title>Microbes associate with the intestines of laboratory mice.</title>
        <authorList>
            <person name="Navarre W."/>
            <person name="Wong E."/>
            <person name="Huang K.C."/>
            <person name="Tropini C."/>
            <person name="Ng K."/>
            <person name="Yu B."/>
        </authorList>
    </citation>
    <scope>NUCLEOTIDE SEQUENCE [LARGE SCALE GENOMIC DNA]</scope>
    <source>
        <strain evidence="4 5">NM83_B4-11</strain>
    </source>
</reference>
<dbReference type="Proteomes" id="UP000308038">
    <property type="component" value="Unassembled WGS sequence"/>
</dbReference>
<keyword evidence="5" id="KW-1185">Reference proteome</keyword>
<gene>
    <name evidence="4" type="ORF">E5988_12775</name>
</gene>
<accession>A0ABY2QI06</accession>
<dbReference type="InterPro" id="IPR006665">
    <property type="entry name" value="OmpA-like"/>
</dbReference>
<feature type="compositionally biased region" description="Low complexity" evidence="2">
    <location>
        <begin position="184"/>
        <end position="208"/>
    </location>
</feature>
<evidence type="ECO:0000313" key="5">
    <source>
        <dbReference type="Proteomes" id="UP000308038"/>
    </source>
</evidence>
<evidence type="ECO:0000313" key="4">
    <source>
        <dbReference type="EMBL" id="THG39119.1"/>
    </source>
</evidence>
<sequence>MNKTAFLLLGAVSLAACDNRAPAPAPSPTPSPAEAATGNEQRAAQSIMQPKVIAESQAVAEPEPTPPVPTEATILFERGAAIDDAAREALDALLANPSLPGEARWVLRGSSDNDGSRAANLRVSRLRAEAVRDYLTDKGIAEERITVIALGDGRPAAPNVTLDGSDDPEGQRQNRRVDIEIIVPEAATPEGADTAAPEATPPAAKAME</sequence>
<dbReference type="PROSITE" id="PS51257">
    <property type="entry name" value="PROKAR_LIPOPROTEIN"/>
    <property type="match status" value="1"/>
</dbReference>
<dbReference type="InterPro" id="IPR036737">
    <property type="entry name" value="OmpA-like_sf"/>
</dbReference>
<evidence type="ECO:0000256" key="1">
    <source>
        <dbReference type="PROSITE-ProRule" id="PRU00473"/>
    </source>
</evidence>
<feature type="region of interest" description="Disordered" evidence="2">
    <location>
        <begin position="153"/>
        <end position="208"/>
    </location>
</feature>
<dbReference type="EMBL" id="SSTI01000009">
    <property type="protein sequence ID" value="THG39119.1"/>
    <property type="molecule type" value="Genomic_DNA"/>
</dbReference>
<feature type="compositionally biased region" description="Basic and acidic residues" evidence="2">
    <location>
        <begin position="169"/>
        <end position="179"/>
    </location>
</feature>
<dbReference type="Pfam" id="PF00691">
    <property type="entry name" value="OmpA"/>
    <property type="match status" value="1"/>
</dbReference>
<evidence type="ECO:0000259" key="3">
    <source>
        <dbReference type="PROSITE" id="PS51123"/>
    </source>
</evidence>
<dbReference type="SUPFAM" id="SSF103088">
    <property type="entry name" value="OmpA-like"/>
    <property type="match status" value="1"/>
</dbReference>
<feature type="compositionally biased region" description="Polar residues" evidence="2">
    <location>
        <begin position="38"/>
        <end position="48"/>
    </location>
</feature>
<proteinExistence type="predicted"/>
<comment type="caution">
    <text evidence="4">The sequence shown here is derived from an EMBL/GenBank/DDBJ whole genome shotgun (WGS) entry which is preliminary data.</text>
</comment>
<dbReference type="PANTHER" id="PTHR30329:SF21">
    <property type="entry name" value="LIPOPROTEIN YIAD-RELATED"/>
    <property type="match status" value="1"/>
</dbReference>
<dbReference type="PANTHER" id="PTHR30329">
    <property type="entry name" value="STATOR ELEMENT OF FLAGELLAR MOTOR COMPLEX"/>
    <property type="match status" value="1"/>
</dbReference>
<protein>
    <submittedName>
        <fullName evidence="4">OmpA family protein</fullName>
    </submittedName>
</protein>
<evidence type="ECO:0000256" key="2">
    <source>
        <dbReference type="SAM" id="MobiDB-lite"/>
    </source>
</evidence>
<dbReference type="RefSeq" id="WP_136451919.1">
    <property type="nucleotide sequence ID" value="NZ_SSTI01000009.1"/>
</dbReference>
<organism evidence="4 5">
    <name type="scientific">Sphingomonas olei</name>
    <dbReference type="NCBI Taxonomy" id="1886787"/>
    <lineage>
        <taxon>Bacteria</taxon>
        <taxon>Pseudomonadati</taxon>
        <taxon>Pseudomonadota</taxon>
        <taxon>Alphaproteobacteria</taxon>
        <taxon>Sphingomonadales</taxon>
        <taxon>Sphingomonadaceae</taxon>
        <taxon>Sphingomonas</taxon>
    </lineage>
</organism>
<dbReference type="InterPro" id="IPR050330">
    <property type="entry name" value="Bact_OuterMem_StrucFunc"/>
</dbReference>
<feature type="domain" description="OmpA-like" evidence="3">
    <location>
        <begin position="63"/>
        <end position="185"/>
    </location>
</feature>